<organism evidence="3 4">
    <name type="scientific">Pararoseomonas baculiformis</name>
    <dbReference type="NCBI Taxonomy" id="2820812"/>
    <lineage>
        <taxon>Bacteria</taxon>
        <taxon>Pseudomonadati</taxon>
        <taxon>Pseudomonadota</taxon>
        <taxon>Alphaproteobacteria</taxon>
        <taxon>Acetobacterales</taxon>
        <taxon>Acetobacteraceae</taxon>
        <taxon>Pararoseomonas</taxon>
    </lineage>
</organism>
<dbReference type="InterPro" id="IPR012495">
    <property type="entry name" value="TadE-like_dom"/>
</dbReference>
<keyword evidence="1" id="KW-0472">Membrane</keyword>
<evidence type="ECO:0000256" key="1">
    <source>
        <dbReference type="SAM" id="Phobius"/>
    </source>
</evidence>
<feature type="transmembrane region" description="Helical" evidence="1">
    <location>
        <begin position="6"/>
        <end position="24"/>
    </location>
</feature>
<keyword evidence="4" id="KW-1185">Reference proteome</keyword>
<keyword evidence="1" id="KW-1133">Transmembrane helix</keyword>
<reference evidence="3 4" key="1">
    <citation type="submission" date="2021-03" db="EMBL/GenBank/DDBJ databases">
        <authorList>
            <person name="So Y."/>
        </authorList>
    </citation>
    <scope>NUCLEOTIDE SEQUENCE [LARGE SCALE GENOMIC DNA]</scope>
    <source>
        <strain evidence="3 4">SSH11</strain>
    </source>
</reference>
<evidence type="ECO:0000313" key="3">
    <source>
        <dbReference type="EMBL" id="MBP0445295.1"/>
    </source>
</evidence>
<dbReference type="RefSeq" id="WP_209379547.1">
    <property type="nucleotide sequence ID" value="NZ_JAGIZB010000009.1"/>
</dbReference>
<accession>A0ABS4AE76</accession>
<evidence type="ECO:0000259" key="2">
    <source>
        <dbReference type="Pfam" id="PF07811"/>
    </source>
</evidence>
<comment type="caution">
    <text evidence="3">The sequence shown here is derived from an EMBL/GenBank/DDBJ whole genome shotgun (WGS) entry which is preliminary data.</text>
</comment>
<dbReference type="Proteomes" id="UP000681594">
    <property type="component" value="Unassembled WGS sequence"/>
</dbReference>
<dbReference type="EMBL" id="JAGIZB010000009">
    <property type="protein sequence ID" value="MBP0445295.1"/>
    <property type="molecule type" value="Genomic_DNA"/>
</dbReference>
<proteinExistence type="predicted"/>
<sequence length="128" mass="13367">MATVEFALIGGLLLTFVIGIMEASRYLMTLEALRTVTADAARMVVLRGSANLNANRAACTNMAGALSGASARTGALDPASLSVVLSNCATNAGVTTVTVTVTYPFQHSVPMLPNPARELRETARAIFH</sequence>
<protein>
    <submittedName>
        <fullName evidence="3">Pilus assembly protein</fullName>
    </submittedName>
</protein>
<feature type="domain" description="TadE-like" evidence="2">
    <location>
        <begin position="2"/>
        <end position="42"/>
    </location>
</feature>
<name>A0ABS4AE76_9PROT</name>
<dbReference type="Pfam" id="PF07811">
    <property type="entry name" value="TadE"/>
    <property type="match status" value="1"/>
</dbReference>
<gene>
    <name evidence="3" type="ORF">J8J14_10945</name>
</gene>
<evidence type="ECO:0000313" key="4">
    <source>
        <dbReference type="Proteomes" id="UP000681594"/>
    </source>
</evidence>
<keyword evidence="1" id="KW-0812">Transmembrane</keyword>